<keyword evidence="4" id="KW-1185">Reference proteome</keyword>
<gene>
    <name evidence="3" type="ORF">NCGR_LOCUS53018</name>
</gene>
<dbReference type="Proteomes" id="UP000604825">
    <property type="component" value="Unassembled WGS sequence"/>
</dbReference>
<feature type="compositionally biased region" description="Polar residues" evidence="2">
    <location>
        <begin position="37"/>
        <end position="46"/>
    </location>
</feature>
<feature type="compositionally biased region" description="Polar residues" evidence="2">
    <location>
        <begin position="59"/>
        <end position="70"/>
    </location>
</feature>
<organism evidence="3 4">
    <name type="scientific">Miscanthus lutarioriparius</name>
    <dbReference type="NCBI Taxonomy" id="422564"/>
    <lineage>
        <taxon>Eukaryota</taxon>
        <taxon>Viridiplantae</taxon>
        <taxon>Streptophyta</taxon>
        <taxon>Embryophyta</taxon>
        <taxon>Tracheophyta</taxon>
        <taxon>Spermatophyta</taxon>
        <taxon>Magnoliopsida</taxon>
        <taxon>Liliopsida</taxon>
        <taxon>Poales</taxon>
        <taxon>Poaceae</taxon>
        <taxon>PACMAD clade</taxon>
        <taxon>Panicoideae</taxon>
        <taxon>Andropogonodae</taxon>
        <taxon>Andropogoneae</taxon>
        <taxon>Saccharinae</taxon>
        <taxon>Miscanthus</taxon>
    </lineage>
</organism>
<feature type="region of interest" description="Disordered" evidence="2">
    <location>
        <begin position="419"/>
        <end position="439"/>
    </location>
</feature>
<dbReference type="PANTHER" id="PTHR33476:SF7">
    <property type="entry name" value="EMB|CAB62613.1"/>
    <property type="match status" value="1"/>
</dbReference>
<dbReference type="GO" id="GO:0008356">
    <property type="term" value="P:asymmetric cell division"/>
    <property type="evidence" value="ECO:0007669"/>
    <property type="project" value="InterPro"/>
</dbReference>
<name>A0A811RHA2_9POAL</name>
<feature type="compositionally biased region" description="Basic and acidic residues" evidence="2">
    <location>
        <begin position="419"/>
        <end position="434"/>
    </location>
</feature>
<evidence type="ECO:0000256" key="2">
    <source>
        <dbReference type="SAM" id="MobiDB-lite"/>
    </source>
</evidence>
<feature type="coiled-coil region" evidence="1">
    <location>
        <begin position="301"/>
        <end position="328"/>
    </location>
</feature>
<feature type="region of interest" description="Disordered" evidence="2">
    <location>
        <begin position="246"/>
        <end position="270"/>
    </location>
</feature>
<sequence>MDKHNNPKNGEVGSNVFRRMILNQISGDLGLDEENVPCNTPRNSVHSAFGGSSGGKAVASTSGSRNTDSVSPGEYVGDPGSLLSLQPWIFKRNSSQNRGESLLASGSKAAGKGKNLVNALREGQAVEVTPRSPALGSGPGRGCGALRSRRSRRNLMKPLVPMDNPYVPQLYSENFEIEECTFAPAPSPASVRPFIVTDGRRIISKSRYEPVPLPFNIRLDKEECRGTSVMPGSLIGIAPLPDLKKLKHDSRNSHDARLGLSGSQRSSKSHEQAGLRDRLLLFSIGVSIGILSSSLSNKKEFDTLKGTLKQMENLVQDLQDELEMKEGLTVKELPNETSSEHDDDNSKLHVVDSEPMSKIKAELEAELARLELNITLKRVEEQTSDFNEVTRGLEVDEEFIGDIVCGELKADMIPRDHTDYSSECDHGRDSRESSPDYTCGANYPVSPRDLSIRLHKVIQRRLEDRIKELESAIAHRQKQTQMQMMVTDQIFSERICSNSESGSSSGQGSPIFIQETSSLAEPYCLNLSGDALEAYDEAYEEFMRIADSPCTTSTNGKPQTTEDYLVDRGLIWGMEDSSRKLKEVPTWERALKSANPSRDQDSDRDDSGDDDDDDDDCKVLIQQIVERTKQGSPVLVNAQKLLFSVDQ</sequence>
<evidence type="ECO:0000313" key="3">
    <source>
        <dbReference type="EMBL" id="CAD6269716.1"/>
    </source>
</evidence>
<dbReference type="EMBL" id="CAJGYO010000015">
    <property type="protein sequence ID" value="CAD6269716.1"/>
    <property type="molecule type" value="Genomic_DNA"/>
</dbReference>
<feature type="compositionally biased region" description="Acidic residues" evidence="2">
    <location>
        <begin position="602"/>
        <end position="616"/>
    </location>
</feature>
<evidence type="ECO:0000313" key="4">
    <source>
        <dbReference type="Proteomes" id="UP000604825"/>
    </source>
</evidence>
<dbReference type="OrthoDB" id="1701885at2759"/>
<keyword evidence="1" id="KW-0175">Coiled coil</keyword>
<feature type="region of interest" description="Disordered" evidence="2">
    <location>
        <begin position="36"/>
        <end position="75"/>
    </location>
</feature>
<reference evidence="3" key="1">
    <citation type="submission" date="2020-10" db="EMBL/GenBank/DDBJ databases">
        <authorList>
            <person name="Han B."/>
            <person name="Lu T."/>
            <person name="Zhao Q."/>
            <person name="Huang X."/>
            <person name="Zhao Y."/>
        </authorList>
    </citation>
    <scope>NUCLEOTIDE SEQUENCE</scope>
</reference>
<protein>
    <submittedName>
        <fullName evidence="3">Uncharacterized protein</fullName>
    </submittedName>
</protein>
<evidence type="ECO:0000256" key="1">
    <source>
        <dbReference type="SAM" id="Coils"/>
    </source>
</evidence>
<comment type="caution">
    <text evidence="3">The sequence shown here is derived from an EMBL/GenBank/DDBJ whole genome shotgun (WGS) entry which is preliminary data.</text>
</comment>
<dbReference type="AlphaFoldDB" id="A0A811RHA2"/>
<feature type="region of interest" description="Disordered" evidence="2">
    <location>
        <begin position="589"/>
        <end position="616"/>
    </location>
</feature>
<dbReference type="InterPro" id="IPR040348">
    <property type="entry name" value="POLAR-like"/>
</dbReference>
<proteinExistence type="predicted"/>
<accession>A0A811RHA2</accession>
<dbReference type="PANTHER" id="PTHR33476">
    <property type="entry name" value="EMB|CAB62613.1"/>
    <property type="match status" value="1"/>
</dbReference>